<dbReference type="GO" id="GO:0009986">
    <property type="term" value="C:cell surface"/>
    <property type="evidence" value="ECO:0007669"/>
    <property type="project" value="TreeGrafter"/>
</dbReference>
<dbReference type="VEuPathDB" id="VectorBase:PPAI009114"/>
<dbReference type="InterPro" id="IPR057243">
    <property type="entry name" value="Integrin_I-EGF_CS"/>
</dbReference>
<evidence type="ECO:0000256" key="14">
    <source>
        <dbReference type="RuleBase" id="RU000633"/>
    </source>
</evidence>
<dbReference type="SUPFAM" id="SSF57196">
    <property type="entry name" value="EGF/Laminin"/>
    <property type="match status" value="1"/>
</dbReference>
<evidence type="ECO:0000256" key="5">
    <source>
        <dbReference type="ARBA" id="ARBA00022692"/>
    </source>
</evidence>
<dbReference type="FunFam" id="2.10.25.10:FF:000036">
    <property type="entry name" value="Integrin beta"/>
    <property type="match status" value="1"/>
</dbReference>
<dbReference type="Gene3D" id="2.60.40.1510">
    <property type="entry name" value="ntegrin, alpha v. Chain A, domain 3"/>
    <property type="match status" value="1"/>
</dbReference>
<keyword evidence="4" id="KW-0245">EGF-like domain</keyword>
<proteinExistence type="inferred from homology"/>
<evidence type="ECO:0000259" key="15">
    <source>
        <dbReference type="SMART" id="SM00187"/>
    </source>
</evidence>
<comment type="similarity">
    <text evidence="2 14">Belongs to the integrin beta chain family.</text>
</comment>
<keyword evidence="8 14" id="KW-0130">Cell adhesion</keyword>
<dbReference type="InterPro" id="IPR032695">
    <property type="entry name" value="Integrin_dom_sf"/>
</dbReference>
<dbReference type="InterPro" id="IPR040622">
    <property type="entry name" value="EGF_integrin_1"/>
</dbReference>
<dbReference type="InterPro" id="IPR036465">
    <property type="entry name" value="vWFA_dom_sf"/>
</dbReference>
<evidence type="ECO:0000313" key="17">
    <source>
        <dbReference type="EnsemblMetazoa" id="PPAI009114-PA"/>
    </source>
</evidence>
<dbReference type="GO" id="GO:0005925">
    <property type="term" value="C:focal adhesion"/>
    <property type="evidence" value="ECO:0007669"/>
    <property type="project" value="TreeGrafter"/>
</dbReference>
<dbReference type="Pfam" id="PF00362">
    <property type="entry name" value="Integrin_beta"/>
    <property type="match status" value="1"/>
</dbReference>
<dbReference type="SMART" id="SM00187">
    <property type="entry name" value="INB"/>
    <property type="match status" value="1"/>
</dbReference>
<dbReference type="PRINTS" id="PR01186">
    <property type="entry name" value="INTEGRINB"/>
</dbReference>
<evidence type="ECO:0000256" key="8">
    <source>
        <dbReference type="ARBA" id="ARBA00022889"/>
    </source>
</evidence>
<feature type="domain" description="Integrin beta subunit VWA" evidence="15">
    <location>
        <begin position="1"/>
        <end position="339"/>
    </location>
</feature>
<reference evidence="17" key="1">
    <citation type="submission" date="2022-08" db="UniProtKB">
        <authorList>
            <consortium name="EnsemblMetazoa"/>
        </authorList>
    </citation>
    <scope>IDENTIFICATION</scope>
    <source>
        <strain evidence="17">Israel</strain>
    </source>
</reference>
<dbReference type="SUPFAM" id="SSF53300">
    <property type="entry name" value="vWA-like"/>
    <property type="match status" value="1"/>
</dbReference>
<feature type="domain" description="Integrin beta subunit cytoplasmic" evidence="16">
    <location>
        <begin position="631"/>
        <end position="677"/>
    </location>
</feature>
<keyword evidence="18" id="KW-1185">Reference proteome</keyword>
<sequence length="694" mass="78754">MTYKPAKNYPLDLYYLMDLTVSMRDDKDTLVTMGGSLANALYELTENYRLGFGSFADKPKMPFIFPDEKYVDNPCAPEKEVCEPAYGFRHRLSFTENIERFVEKVNSSDVTGNVDNLEGGLDALMQILVCGDKIGWKERARKIIVLASDGLMHFAGDGLLAGIVMKNDQLCHLSEEGEYLASTKIDYPSVEEIYRTLAKQKVSIIFAVTRDVHSHYDQIHNLLYGMSSVGTLMLDSSNILELVRDGYQEFVKQVEFFDNAPPHIRIDYETNCGGFYKFRKTQRRCDNVEIDKNYEFYINITLLDIPEDGRTKDTVRIEESHITDESLTLDIEIEDDCKCLKLEEGEAGSPLCNYNGEMRCGMCLCDSGWTGRQCECDLSDFNSYRALENNCRMPIVDPGTNETTYGPTCSDRGQCICGECFCNAEVDGKYCECQACPLNKGKECSDHGTCDCGVCKCHPSWTGDQCQCPATSVCFAPNSDVECSGKGKCECGRCVCNSGSIGKFCESESTEGSSLCAFYENCVLCLIHRYEEEECQNVKELCSSKDGHEYHYEFIQRQPDASEIRCVVNTKHKSDPNITCRHEFVYDNTMDGETFLKILHRNCQPVNTAFISIMVIIATIIVGLFIVLVIKCHNIVQDRREWAKFEEERQNTQYHELNRIYKTPITKFEVPEEYRQSIPEPTFEVLDSPTKSSI</sequence>
<evidence type="ECO:0000256" key="13">
    <source>
        <dbReference type="ARBA" id="ARBA00023180"/>
    </source>
</evidence>
<organism evidence="17 18">
    <name type="scientific">Phlebotomus papatasi</name>
    <name type="common">Sandfly</name>
    <dbReference type="NCBI Taxonomy" id="29031"/>
    <lineage>
        <taxon>Eukaryota</taxon>
        <taxon>Metazoa</taxon>
        <taxon>Ecdysozoa</taxon>
        <taxon>Arthropoda</taxon>
        <taxon>Hexapoda</taxon>
        <taxon>Insecta</taxon>
        <taxon>Pterygota</taxon>
        <taxon>Neoptera</taxon>
        <taxon>Endopterygota</taxon>
        <taxon>Diptera</taxon>
        <taxon>Nematocera</taxon>
        <taxon>Psychodoidea</taxon>
        <taxon>Psychodidae</taxon>
        <taxon>Phlebotomus</taxon>
        <taxon>Phlebotomus</taxon>
    </lineage>
</organism>
<dbReference type="Gene3D" id="3.40.50.410">
    <property type="entry name" value="von Willebrand factor, type A domain"/>
    <property type="match status" value="1"/>
</dbReference>
<keyword evidence="13" id="KW-0325">Glycoprotein</keyword>
<keyword evidence="7" id="KW-0677">Repeat</keyword>
<dbReference type="InterPro" id="IPR015812">
    <property type="entry name" value="Integrin_bsu"/>
</dbReference>
<keyword evidence="6" id="KW-0732">Signal</keyword>
<evidence type="ECO:0000256" key="11">
    <source>
        <dbReference type="ARBA" id="ARBA00023136"/>
    </source>
</evidence>
<dbReference type="GO" id="GO:0007160">
    <property type="term" value="P:cell-matrix adhesion"/>
    <property type="evidence" value="ECO:0007669"/>
    <property type="project" value="TreeGrafter"/>
</dbReference>
<dbReference type="AlphaFoldDB" id="A0A1B0DL74"/>
<keyword evidence="11" id="KW-0472">Membrane</keyword>
<dbReference type="FunFam" id="3.40.50.410:FF:000002">
    <property type="entry name" value="Integrin beta"/>
    <property type="match status" value="1"/>
</dbReference>
<evidence type="ECO:0000256" key="12">
    <source>
        <dbReference type="ARBA" id="ARBA00023157"/>
    </source>
</evidence>
<dbReference type="GO" id="GO:0033627">
    <property type="term" value="P:cell adhesion mediated by integrin"/>
    <property type="evidence" value="ECO:0007669"/>
    <property type="project" value="TreeGrafter"/>
</dbReference>
<evidence type="ECO:0000256" key="4">
    <source>
        <dbReference type="ARBA" id="ARBA00022536"/>
    </source>
</evidence>
<dbReference type="EMBL" id="AJVK01036185">
    <property type="status" value="NOT_ANNOTATED_CDS"/>
    <property type="molecule type" value="Genomic_DNA"/>
</dbReference>
<evidence type="ECO:0000256" key="10">
    <source>
        <dbReference type="ARBA" id="ARBA00023037"/>
    </source>
</evidence>
<keyword evidence="10 14" id="KW-0401">Integrin</keyword>
<dbReference type="PROSITE" id="PS52047">
    <property type="entry name" value="I_EGF_2"/>
    <property type="match status" value="2"/>
</dbReference>
<keyword evidence="12" id="KW-1015">Disulfide bond</keyword>
<dbReference type="EnsemblMetazoa" id="PPAI009114-RA">
    <property type="protein sequence ID" value="PPAI009114-PA"/>
    <property type="gene ID" value="PPAI009114"/>
</dbReference>
<keyword evidence="5 14" id="KW-0812">Transmembrane</keyword>
<evidence type="ECO:0000256" key="3">
    <source>
        <dbReference type="ARBA" id="ARBA00022475"/>
    </source>
</evidence>
<evidence type="ECO:0000256" key="1">
    <source>
        <dbReference type="ARBA" id="ARBA00004251"/>
    </source>
</evidence>
<dbReference type="InterPro" id="IPR002369">
    <property type="entry name" value="Integrin_bsu_VWA"/>
</dbReference>
<dbReference type="PANTHER" id="PTHR10082">
    <property type="entry name" value="INTEGRIN BETA SUBUNIT"/>
    <property type="match status" value="1"/>
</dbReference>
<dbReference type="GO" id="GO:0007229">
    <property type="term" value="P:integrin-mediated signaling pathway"/>
    <property type="evidence" value="ECO:0007669"/>
    <property type="project" value="UniProtKB-KW"/>
</dbReference>
<dbReference type="Pfam" id="PF18372">
    <property type="entry name" value="I-EGF_1"/>
    <property type="match status" value="1"/>
</dbReference>
<dbReference type="Pfam" id="PF07974">
    <property type="entry name" value="EGF_2"/>
    <property type="match status" value="2"/>
</dbReference>
<name>A0A1B0DL74_PHLPP</name>
<dbReference type="GO" id="GO:0016477">
    <property type="term" value="P:cell migration"/>
    <property type="evidence" value="ECO:0007669"/>
    <property type="project" value="TreeGrafter"/>
</dbReference>
<dbReference type="SMART" id="SM01241">
    <property type="entry name" value="Integrin_b_cyt"/>
    <property type="match status" value="1"/>
</dbReference>
<dbReference type="Gene3D" id="2.10.25.10">
    <property type="entry name" value="Laminin"/>
    <property type="match status" value="3"/>
</dbReference>
<keyword evidence="3" id="KW-1003">Cell membrane</keyword>
<evidence type="ECO:0000256" key="2">
    <source>
        <dbReference type="ARBA" id="ARBA00007449"/>
    </source>
</evidence>
<evidence type="ECO:0000256" key="6">
    <source>
        <dbReference type="ARBA" id="ARBA00022729"/>
    </source>
</evidence>
<accession>A0A1B0DL74</accession>
<dbReference type="PANTHER" id="PTHR10082:SF59">
    <property type="entry name" value="INTEGRIN BETA-NU"/>
    <property type="match status" value="1"/>
</dbReference>
<dbReference type="InterPro" id="IPR014836">
    <property type="entry name" value="Integrin_bsu_cyt_dom"/>
</dbReference>
<evidence type="ECO:0000313" key="18">
    <source>
        <dbReference type="Proteomes" id="UP000092462"/>
    </source>
</evidence>
<dbReference type="VEuPathDB" id="VectorBase:PPAPM1_010138"/>
<dbReference type="Proteomes" id="UP000092462">
    <property type="component" value="Unassembled WGS sequence"/>
</dbReference>
<evidence type="ECO:0000256" key="9">
    <source>
        <dbReference type="ARBA" id="ARBA00022989"/>
    </source>
</evidence>
<dbReference type="InterPro" id="IPR013111">
    <property type="entry name" value="EGF_extracell"/>
</dbReference>
<keyword evidence="9" id="KW-1133">Transmembrane helix</keyword>
<dbReference type="GO" id="GO:0005178">
    <property type="term" value="F:integrin binding"/>
    <property type="evidence" value="ECO:0007669"/>
    <property type="project" value="TreeGrafter"/>
</dbReference>
<evidence type="ECO:0000256" key="7">
    <source>
        <dbReference type="ARBA" id="ARBA00022737"/>
    </source>
</evidence>
<dbReference type="Pfam" id="PF08725">
    <property type="entry name" value="Integrin_b_cyt"/>
    <property type="match status" value="1"/>
</dbReference>
<dbReference type="GO" id="GO:0007157">
    <property type="term" value="P:heterophilic cell-cell adhesion via plasma membrane cell adhesion molecules"/>
    <property type="evidence" value="ECO:0007669"/>
    <property type="project" value="UniProtKB-ARBA"/>
</dbReference>
<dbReference type="SUPFAM" id="SSF69179">
    <property type="entry name" value="Integrin domains"/>
    <property type="match status" value="1"/>
</dbReference>
<evidence type="ECO:0000259" key="16">
    <source>
        <dbReference type="SMART" id="SM01241"/>
    </source>
</evidence>
<dbReference type="GO" id="GO:0008305">
    <property type="term" value="C:integrin complex"/>
    <property type="evidence" value="ECO:0007669"/>
    <property type="project" value="TreeGrafter"/>
</dbReference>
<dbReference type="Gene3D" id="1.20.5.100">
    <property type="entry name" value="Cytochrome c1, transmembrane anchor, C-terminal"/>
    <property type="match status" value="1"/>
</dbReference>
<dbReference type="PROSITE" id="PS00243">
    <property type="entry name" value="I_EGF_1"/>
    <property type="match status" value="1"/>
</dbReference>
<comment type="subcellular location">
    <subcellularLocation>
        <location evidence="1 14">Cell membrane</location>
        <topology evidence="1 14">Single-pass type I membrane protein</topology>
    </subcellularLocation>
</comment>
<dbReference type="EMBL" id="AJVK01036186">
    <property type="status" value="NOT_ANNOTATED_CDS"/>
    <property type="molecule type" value="Genomic_DNA"/>
</dbReference>
<protein>
    <recommendedName>
        <fullName evidence="14">Integrin beta</fullName>
    </recommendedName>
</protein>